<dbReference type="RefSeq" id="WP_386058263.1">
    <property type="nucleotide sequence ID" value="NZ_JBHTKL010000001.1"/>
</dbReference>
<comment type="caution">
    <text evidence="7">The sequence shown here is derived from an EMBL/GenBank/DDBJ whole genome shotgun (WGS) entry which is preliminary data.</text>
</comment>
<evidence type="ECO:0000256" key="5">
    <source>
        <dbReference type="ARBA" id="ARBA00023136"/>
    </source>
</evidence>
<evidence type="ECO:0000256" key="6">
    <source>
        <dbReference type="SAM" id="Phobius"/>
    </source>
</evidence>
<dbReference type="PANTHER" id="PTHR30250:SF21">
    <property type="entry name" value="LIPID II FLIPPASE MURJ"/>
    <property type="match status" value="1"/>
</dbReference>
<feature type="transmembrane region" description="Helical" evidence="6">
    <location>
        <begin position="284"/>
        <end position="312"/>
    </location>
</feature>
<feature type="transmembrane region" description="Helical" evidence="6">
    <location>
        <begin position="171"/>
        <end position="189"/>
    </location>
</feature>
<evidence type="ECO:0000256" key="2">
    <source>
        <dbReference type="ARBA" id="ARBA00022475"/>
    </source>
</evidence>
<name>A0ABW3L356_9BACI</name>
<dbReference type="CDD" id="cd13124">
    <property type="entry name" value="MATE_SpoVB_like"/>
    <property type="match status" value="1"/>
</dbReference>
<feature type="transmembrane region" description="Helical" evidence="6">
    <location>
        <begin position="129"/>
        <end position="150"/>
    </location>
</feature>
<feature type="transmembrane region" description="Helical" evidence="6">
    <location>
        <begin position="464"/>
        <end position="483"/>
    </location>
</feature>
<dbReference type="Proteomes" id="UP001596990">
    <property type="component" value="Unassembled WGS sequence"/>
</dbReference>
<feature type="transmembrane region" description="Helical" evidence="6">
    <location>
        <begin position="333"/>
        <end position="353"/>
    </location>
</feature>
<feature type="transmembrane region" description="Helical" evidence="6">
    <location>
        <begin position="89"/>
        <end position="109"/>
    </location>
</feature>
<evidence type="ECO:0000256" key="4">
    <source>
        <dbReference type="ARBA" id="ARBA00022989"/>
    </source>
</evidence>
<reference evidence="8" key="1">
    <citation type="journal article" date="2019" name="Int. J. Syst. Evol. Microbiol.">
        <title>The Global Catalogue of Microorganisms (GCM) 10K type strain sequencing project: providing services to taxonomists for standard genome sequencing and annotation.</title>
        <authorList>
            <consortium name="The Broad Institute Genomics Platform"/>
            <consortium name="The Broad Institute Genome Sequencing Center for Infectious Disease"/>
            <person name="Wu L."/>
            <person name="Ma J."/>
        </authorList>
    </citation>
    <scope>NUCLEOTIDE SEQUENCE [LARGE SCALE GENOMIC DNA]</scope>
    <source>
        <strain evidence="8">CCUG 56607</strain>
    </source>
</reference>
<sequence length="545" mass="59021">MSKIVKGTMLLTGATFLSKLLGMLYVIPFEAMVEDTGGTLYSFAYIPYTIFISISTLGVPLAVSKFVSKYNALGDYETGRQILKSGMQLMALTGLVSFLLMFFGAEWIAHWSVSDTNTKGNSIEDVTMVIRMVSFALLIIPGMSIVRGFFQGYESMAPTAVSQVVEQIVRIVFLLGAVFIITEIMDGSIQLAVSFATFAAFIGALASAVVLFIYWRKRKPYLDKQLETQEYSYDLSQKSMIKELLMYAGPFVLVGVATPIYQVIDQFTFEDAMVAAGLEDQAVSAFAAIILYGHKLVIIPVTLATGLSLAILPAITKSFTEEKKGQLFKQINQALQIVMLLILPAVAGLSILSSEAYGTIYGMQGLDLKGTLLGWYAPVALLLGMFTVSASILQGISQQNFAVISLGAGLLIKACLNIPLILVFGPKGSIFATGLAVGTAVLLNLWRVKRTINIPLIAFFKRSLLMLIFTGLMAVVVFFIHWGLGGLLNADESRIGALVTLLVGVGLGAAVYLWLAYKSTLLERVLGGRIGVLDRFLKRNKGASA</sequence>
<dbReference type="EMBL" id="JBHTKL010000001">
    <property type="protein sequence ID" value="MFD1019103.1"/>
    <property type="molecule type" value="Genomic_DNA"/>
</dbReference>
<feature type="transmembrane region" description="Helical" evidence="6">
    <location>
        <begin position="495"/>
        <end position="515"/>
    </location>
</feature>
<keyword evidence="3 6" id="KW-0812">Transmembrane</keyword>
<gene>
    <name evidence="7" type="ORF">ACFQ2J_07805</name>
</gene>
<keyword evidence="8" id="KW-1185">Reference proteome</keyword>
<dbReference type="InterPro" id="IPR050833">
    <property type="entry name" value="Poly_Biosynth_Transport"/>
</dbReference>
<feature type="transmembrane region" description="Helical" evidence="6">
    <location>
        <begin position="48"/>
        <end position="68"/>
    </location>
</feature>
<feature type="transmembrane region" description="Helical" evidence="6">
    <location>
        <begin position="7"/>
        <end position="28"/>
    </location>
</feature>
<feature type="transmembrane region" description="Helical" evidence="6">
    <location>
        <begin position="430"/>
        <end position="448"/>
    </location>
</feature>
<evidence type="ECO:0000256" key="3">
    <source>
        <dbReference type="ARBA" id="ARBA00022692"/>
    </source>
</evidence>
<dbReference type="InterPro" id="IPR024923">
    <property type="entry name" value="PG_synth_SpoVB"/>
</dbReference>
<accession>A0ABW3L356</accession>
<evidence type="ECO:0000256" key="1">
    <source>
        <dbReference type="ARBA" id="ARBA00004651"/>
    </source>
</evidence>
<evidence type="ECO:0000313" key="7">
    <source>
        <dbReference type="EMBL" id="MFD1019103.1"/>
    </source>
</evidence>
<feature type="transmembrane region" description="Helical" evidence="6">
    <location>
        <begin position="400"/>
        <end position="424"/>
    </location>
</feature>
<keyword evidence="4 6" id="KW-1133">Transmembrane helix</keyword>
<feature type="transmembrane region" description="Helical" evidence="6">
    <location>
        <begin position="373"/>
        <end position="393"/>
    </location>
</feature>
<dbReference type="InterPro" id="IPR002797">
    <property type="entry name" value="Polysacc_synth"/>
</dbReference>
<proteinExistence type="predicted"/>
<feature type="transmembrane region" description="Helical" evidence="6">
    <location>
        <begin position="195"/>
        <end position="215"/>
    </location>
</feature>
<organism evidence="7 8">
    <name type="scientific">Thalassobacillus hwangdonensis</name>
    <dbReference type="NCBI Taxonomy" id="546108"/>
    <lineage>
        <taxon>Bacteria</taxon>
        <taxon>Bacillati</taxon>
        <taxon>Bacillota</taxon>
        <taxon>Bacilli</taxon>
        <taxon>Bacillales</taxon>
        <taxon>Bacillaceae</taxon>
        <taxon>Thalassobacillus</taxon>
    </lineage>
</organism>
<dbReference type="PIRSF" id="PIRSF038958">
    <property type="entry name" value="PG_synth_SpoVB"/>
    <property type="match status" value="1"/>
</dbReference>
<evidence type="ECO:0000313" key="8">
    <source>
        <dbReference type="Proteomes" id="UP001596990"/>
    </source>
</evidence>
<dbReference type="PANTHER" id="PTHR30250">
    <property type="entry name" value="PST FAMILY PREDICTED COLANIC ACID TRANSPORTER"/>
    <property type="match status" value="1"/>
</dbReference>
<keyword evidence="2" id="KW-1003">Cell membrane</keyword>
<feature type="transmembrane region" description="Helical" evidence="6">
    <location>
        <begin position="244"/>
        <end position="264"/>
    </location>
</feature>
<comment type="subcellular location">
    <subcellularLocation>
        <location evidence="1">Cell membrane</location>
        <topology evidence="1">Multi-pass membrane protein</topology>
    </subcellularLocation>
</comment>
<dbReference type="Pfam" id="PF01943">
    <property type="entry name" value="Polysacc_synt"/>
    <property type="match status" value="1"/>
</dbReference>
<protein>
    <submittedName>
        <fullName evidence="7">Oligosaccharide flippase family protein</fullName>
    </submittedName>
</protein>
<keyword evidence="5 6" id="KW-0472">Membrane</keyword>